<dbReference type="InterPro" id="IPR036779">
    <property type="entry name" value="LysM_dom_sf"/>
</dbReference>
<dbReference type="InterPro" id="IPR052210">
    <property type="entry name" value="LysM1-like"/>
</dbReference>
<keyword evidence="6" id="KW-1185">Reference proteome</keyword>
<reference evidence="5" key="1">
    <citation type="submission" date="2020-03" db="EMBL/GenBank/DDBJ databases">
        <title>A high-quality chromosome-level genome assembly of a woody plant with both climbing and erect habits, Rhamnella rubrinervis.</title>
        <authorList>
            <person name="Lu Z."/>
            <person name="Yang Y."/>
            <person name="Zhu X."/>
            <person name="Sun Y."/>
        </authorList>
    </citation>
    <scope>NUCLEOTIDE SEQUENCE</scope>
    <source>
        <strain evidence="5">BYM</strain>
        <tissue evidence="5">Leaf</tissue>
    </source>
</reference>
<dbReference type="AlphaFoldDB" id="A0A8K0H9P9"/>
<sequence>MAKYSNKVAVFANLVLLFSVVLMISTAQSKLLGIGFGEVKGTIIECKTVYGVGVGDTCSLVTQMINQSLEAFLAINPNINCDKMFVGQWVCIDGKVID</sequence>
<dbReference type="PANTHER" id="PTHR34997:SF1">
    <property type="entry name" value="PEPTIDOGLYCAN-BINDING LYSIN DOMAIN"/>
    <property type="match status" value="1"/>
</dbReference>
<dbReference type="InterPro" id="IPR018392">
    <property type="entry name" value="LysM"/>
</dbReference>
<dbReference type="PROSITE" id="PS51782">
    <property type="entry name" value="LYSM"/>
    <property type="match status" value="1"/>
</dbReference>
<feature type="chain" id="PRO_5035428530" description="LysM domain-containing protein" evidence="3">
    <location>
        <begin position="30"/>
        <end position="98"/>
    </location>
</feature>
<feature type="domain" description="LysM" evidence="4">
    <location>
        <begin position="48"/>
        <end position="92"/>
    </location>
</feature>
<dbReference type="GO" id="GO:0008061">
    <property type="term" value="F:chitin binding"/>
    <property type="evidence" value="ECO:0007669"/>
    <property type="project" value="UniProtKB-KW"/>
</dbReference>
<dbReference type="Proteomes" id="UP000796880">
    <property type="component" value="Unassembled WGS sequence"/>
</dbReference>
<evidence type="ECO:0000256" key="1">
    <source>
        <dbReference type="ARBA" id="ARBA00022669"/>
    </source>
</evidence>
<evidence type="ECO:0000256" key="2">
    <source>
        <dbReference type="ARBA" id="ARBA00023026"/>
    </source>
</evidence>
<dbReference type="SUPFAM" id="SSF54106">
    <property type="entry name" value="LysM domain"/>
    <property type="match status" value="1"/>
</dbReference>
<protein>
    <recommendedName>
        <fullName evidence="4">LysM domain-containing protein</fullName>
    </recommendedName>
</protein>
<evidence type="ECO:0000313" key="6">
    <source>
        <dbReference type="Proteomes" id="UP000796880"/>
    </source>
</evidence>
<dbReference type="PANTHER" id="PTHR34997">
    <property type="entry name" value="AM15"/>
    <property type="match status" value="1"/>
</dbReference>
<dbReference type="EMBL" id="VOIH02000004">
    <property type="protein sequence ID" value="KAF3447989.1"/>
    <property type="molecule type" value="Genomic_DNA"/>
</dbReference>
<dbReference type="OrthoDB" id="1161748at2759"/>
<feature type="signal peptide" evidence="3">
    <location>
        <begin position="1"/>
        <end position="29"/>
    </location>
</feature>
<dbReference type="CDD" id="cd00118">
    <property type="entry name" value="LysM"/>
    <property type="match status" value="1"/>
</dbReference>
<accession>A0A8K0H9P9</accession>
<evidence type="ECO:0000256" key="3">
    <source>
        <dbReference type="SAM" id="SignalP"/>
    </source>
</evidence>
<proteinExistence type="predicted"/>
<evidence type="ECO:0000259" key="4">
    <source>
        <dbReference type="PROSITE" id="PS51782"/>
    </source>
</evidence>
<keyword evidence="2" id="KW-0843">Virulence</keyword>
<comment type="caution">
    <text evidence="5">The sequence shown here is derived from an EMBL/GenBank/DDBJ whole genome shotgun (WGS) entry which is preliminary data.</text>
</comment>
<keyword evidence="1" id="KW-0147">Chitin-binding</keyword>
<gene>
    <name evidence="5" type="ORF">FNV43_RR08696</name>
</gene>
<keyword evidence="3" id="KW-0732">Signal</keyword>
<evidence type="ECO:0000313" key="5">
    <source>
        <dbReference type="EMBL" id="KAF3447989.1"/>
    </source>
</evidence>
<name>A0A8K0H9P9_9ROSA</name>
<dbReference type="Gene3D" id="3.10.350.10">
    <property type="entry name" value="LysM domain"/>
    <property type="match status" value="1"/>
</dbReference>
<organism evidence="5 6">
    <name type="scientific">Rhamnella rubrinervis</name>
    <dbReference type="NCBI Taxonomy" id="2594499"/>
    <lineage>
        <taxon>Eukaryota</taxon>
        <taxon>Viridiplantae</taxon>
        <taxon>Streptophyta</taxon>
        <taxon>Embryophyta</taxon>
        <taxon>Tracheophyta</taxon>
        <taxon>Spermatophyta</taxon>
        <taxon>Magnoliopsida</taxon>
        <taxon>eudicotyledons</taxon>
        <taxon>Gunneridae</taxon>
        <taxon>Pentapetalae</taxon>
        <taxon>rosids</taxon>
        <taxon>fabids</taxon>
        <taxon>Rosales</taxon>
        <taxon>Rhamnaceae</taxon>
        <taxon>rhamnoid group</taxon>
        <taxon>Rhamneae</taxon>
        <taxon>Rhamnella</taxon>
    </lineage>
</organism>